<proteinExistence type="predicted"/>
<evidence type="ECO:0000256" key="4">
    <source>
        <dbReference type="ARBA" id="ARBA00023136"/>
    </source>
</evidence>
<evidence type="ECO:0000259" key="7">
    <source>
        <dbReference type="Pfam" id="PF04357"/>
    </source>
</evidence>
<keyword evidence="2 6" id="KW-0812">Transmembrane</keyword>
<evidence type="ECO:0000256" key="3">
    <source>
        <dbReference type="ARBA" id="ARBA00022989"/>
    </source>
</evidence>
<dbReference type="RefSeq" id="WP_167676745.1">
    <property type="nucleotide sequence ID" value="NZ_CP050313.1"/>
</dbReference>
<keyword evidence="3 6" id="KW-1133">Transmembrane helix</keyword>
<keyword evidence="4 6" id="KW-0472">Membrane</keyword>
<evidence type="ECO:0000256" key="5">
    <source>
        <dbReference type="SAM" id="MobiDB-lite"/>
    </source>
</evidence>
<evidence type="ECO:0000256" key="6">
    <source>
        <dbReference type="SAM" id="Phobius"/>
    </source>
</evidence>
<evidence type="ECO:0000313" key="9">
    <source>
        <dbReference type="Proteomes" id="UP000502608"/>
    </source>
</evidence>
<name>A0A6G9QI29_9GAMM</name>
<dbReference type="Proteomes" id="UP000502608">
    <property type="component" value="Chromosome"/>
</dbReference>
<feature type="domain" description="Translocation and assembly module TamB C-terminal" evidence="7">
    <location>
        <begin position="962"/>
        <end position="1301"/>
    </location>
</feature>
<evidence type="ECO:0000256" key="2">
    <source>
        <dbReference type="ARBA" id="ARBA00022692"/>
    </source>
</evidence>
<dbReference type="GO" id="GO:0097347">
    <property type="term" value="C:TAM protein secretion complex"/>
    <property type="evidence" value="ECO:0007669"/>
    <property type="project" value="TreeGrafter"/>
</dbReference>
<protein>
    <recommendedName>
        <fullName evidence="7">Translocation and assembly module TamB C-terminal domain-containing protein</fullName>
    </recommendedName>
</protein>
<comment type="subcellular location">
    <subcellularLocation>
        <location evidence="1">Membrane</location>
        <topology evidence="1">Single-pass membrane protein</topology>
    </subcellularLocation>
</comment>
<sequence length="1302" mass="142461">MTTPNQQSNVEHQTDLPSNTHATEHQPNSNIDKKLTTEKLHIGLLKQLWRTVKFYTRMLVYIPLIVLVLLAVGIGTPFGSKIAITLVSQLVPNLQLDYQSGTINHNLKLDYAYWSINGIEVELNDLSLKWNPSCLVHKQLCVDTLQASAVKVDIQTALLGAKTEDTHDVDVDESANPQDNELKLPISINLDKAALAQVKVTVNDMHYNASTLNGSAFWGDSGLKVEYLTSTDLEVILPLDEKTPAKNDKDNQWAMADLPDVYMPFPLFVKQLVAKKSLLQIGQRQDLFEHIDLAGTYIGYHISLSQLNVNHTYGDVELIGDLSLVDNYPLNIKAAANIKHIDELTGFYNQQLALELTDDFSQLGITAKLEGDTQINLQGVIDLTQSNIPFEATLINSKLQWPLNQAEYIADINNLMAKGTFNHQQVNLLGRFTSPYHPTLTVASIFNQQSNALDFSQLTIQSEAGDLDVVGKLNFNNGLEWQATVNTNNIRIQNIKALNQQANMRSKVNGHFTSQGFYTDQKWTIGISDAALTGRMNGFPLSLEGQATFDQNLAVNANNFRVTALGAELYINGTADKIWDIDAQLDVPDLSQWLVGARGNIHARIDVNGTSDNPIVSVQANMQKSSYSGAKFDGLMLKAQYQPYQNHLYSIDLTTDNLFWKNYTLDTLTIASTGDDTEQVTSINTSGDTELNSLLTSTTDIIKQTLAAQWSRLNFNNALGQWHLDAPITFAWDNIKQTGQIDAFCISHPHNKFCLTDTVNLGDQGQANINFSGNPGQLFAPILSKNINWDGEAVFTSQINWQPKTKPTAQLNFSLLPGNIELIRNKNNTVSIDYQQLLLTSTLGENQLRTKITADSEGIASLLSEININVTPDRSLDGFINIATLNLEPFGNFFPRLATFAGNLSSNIALAGTLSSPELSGTIKLNEGALELSSNPTLVDKINLGLVLNGQQAQVNGNWQMGEGQASVDGNIYWPNGQVSADLNIKGDNLSVIQPPIAIVNISPDVNLSFDSTQFAVQGHVAIPSGQIKIMQLADGGVALSDDVIFNDSISELEQKASPFAIIADVNIDVGNELTIDGMGLTGKLIGNLRLQQQAFKPPLLFGDIKVASGSYKFMGQTLKINAGEVQFVGPLEVPNLNIEAVKEIKDEDMTAGVRVTGTPMRPSVTIFSNPAKEQAEALSYILTGKGFNNTSDQQNNSLMMGAALSLGSQVDGGAINNIGSTAKNVIETFGFSNVQLDANDDGRVAVSGFIGDSLMVKYGIGVFNPGYEMTVRYYIFSQLYLESVSGTLSQSLDIYYSYDFD</sequence>
<dbReference type="EMBL" id="CP050313">
    <property type="protein sequence ID" value="QIR14214.1"/>
    <property type="molecule type" value="Genomic_DNA"/>
</dbReference>
<evidence type="ECO:0000313" key="8">
    <source>
        <dbReference type="EMBL" id="QIR14214.1"/>
    </source>
</evidence>
<dbReference type="InterPro" id="IPR007452">
    <property type="entry name" value="TamB_C"/>
</dbReference>
<evidence type="ECO:0000256" key="1">
    <source>
        <dbReference type="ARBA" id="ARBA00004167"/>
    </source>
</evidence>
<accession>A0A6G9QI29</accession>
<feature type="transmembrane region" description="Helical" evidence="6">
    <location>
        <begin position="58"/>
        <end position="79"/>
    </location>
</feature>
<organism evidence="8 9">
    <name type="scientific">Shewanella aestuarii</name>
    <dbReference type="NCBI Taxonomy" id="1028752"/>
    <lineage>
        <taxon>Bacteria</taxon>
        <taxon>Pseudomonadati</taxon>
        <taxon>Pseudomonadota</taxon>
        <taxon>Gammaproteobacteria</taxon>
        <taxon>Alteromonadales</taxon>
        <taxon>Shewanellaceae</taxon>
        <taxon>Shewanella</taxon>
    </lineage>
</organism>
<gene>
    <name evidence="8" type="ORF">HBH39_06710</name>
</gene>
<keyword evidence="9" id="KW-1185">Reference proteome</keyword>
<dbReference type="GO" id="GO:0009306">
    <property type="term" value="P:protein secretion"/>
    <property type="evidence" value="ECO:0007669"/>
    <property type="project" value="InterPro"/>
</dbReference>
<reference evidence="8 9" key="1">
    <citation type="submission" date="2020-03" db="EMBL/GenBank/DDBJ databases">
        <title>Complete genome sequence of Shewanella sp.</title>
        <authorList>
            <person name="Kim Y.-S."/>
            <person name="Kim S.-J."/>
            <person name="Jung H.-K."/>
            <person name="Kim K.-H."/>
        </authorList>
    </citation>
    <scope>NUCLEOTIDE SEQUENCE [LARGE SCALE GENOMIC DNA]</scope>
    <source>
        <strain evidence="8 9">PN3F2</strain>
    </source>
</reference>
<dbReference type="GO" id="GO:0005886">
    <property type="term" value="C:plasma membrane"/>
    <property type="evidence" value="ECO:0007669"/>
    <property type="project" value="InterPro"/>
</dbReference>
<feature type="region of interest" description="Disordered" evidence="5">
    <location>
        <begin position="1"/>
        <end position="30"/>
    </location>
</feature>
<dbReference type="PANTHER" id="PTHR36985:SF1">
    <property type="entry name" value="TRANSLOCATION AND ASSEMBLY MODULE SUBUNIT TAMB"/>
    <property type="match status" value="1"/>
</dbReference>
<dbReference type="Pfam" id="PF04357">
    <property type="entry name" value="TamB"/>
    <property type="match status" value="1"/>
</dbReference>
<dbReference type="KEGG" id="saes:HBH39_06710"/>
<dbReference type="PANTHER" id="PTHR36985">
    <property type="entry name" value="TRANSLOCATION AND ASSEMBLY MODULE SUBUNIT TAMB"/>
    <property type="match status" value="1"/>
</dbReference>